<feature type="non-terminal residue" evidence="1">
    <location>
        <position position="50"/>
    </location>
</feature>
<proteinExistence type="predicted"/>
<dbReference type="AlphaFoldDB" id="X1AF77"/>
<reference evidence="1" key="1">
    <citation type="journal article" date="2014" name="Front. Microbiol.">
        <title>High frequency of phylogenetically diverse reductive dehalogenase-homologous genes in deep subseafloor sedimentary metagenomes.</title>
        <authorList>
            <person name="Kawai M."/>
            <person name="Futagami T."/>
            <person name="Toyoda A."/>
            <person name="Takaki Y."/>
            <person name="Nishi S."/>
            <person name="Hori S."/>
            <person name="Arai W."/>
            <person name="Tsubouchi T."/>
            <person name="Morono Y."/>
            <person name="Uchiyama I."/>
            <person name="Ito T."/>
            <person name="Fujiyama A."/>
            <person name="Inagaki F."/>
            <person name="Takami H."/>
        </authorList>
    </citation>
    <scope>NUCLEOTIDE SEQUENCE</scope>
    <source>
        <strain evidence="1">Expedition CK06-06</strain>
    </source>
</reference>
<protein>
    <submittedName>
        <fullName evidence="1">Uncharacterized protein</fullName>
    </submittedName>
</protein>
<accession>X1AF77</accession>
<comment type="caution">
    <text evidence="1">The sequence shown here is derived from an EMBL/GenBank/DDBJ whole genome shotgun (WGS) entry which is preliminary data.</text>
</comment>
<evidence type="ECO:0000313" key="1">
    <source>
        <dbReference type="EMBL" id="GAG71373.1"/>
    </source>
</evidence>
<organism evidence="1">
    <name type="scientific">marine sediment metagenome</name>
    <dbReference type="NCBI Taxonomy" id="412755"/>
    <lineage>
        <taxon>unclassified sequences</taxon>
        <taxon>metagenomes</taxon>
        <taxon>ecological metagenomes</taxon>
    </lineage>
</organism>
<gene>
    <name evidence="1" type="ORF">S01H4_05475</name>
</gene>
<name>X1AF77_9ZZZZ</name>
<dbReference type="EMBL" id="BART01001592">
    <property type="protein sequence ID" value="GAG71373.1"/>
    <property type="molecule type" value="Genomic_DNA"/>
</dbReference>
<sequence length="50" mass="5822">MKAINTGVGVAWVRATGNLYPKEKRLFEDPYSEKMVSPFYKFFIFLQCSL</sequence>